<dbReference type="Gene3D" id="3.40.50.300">
    <property type="entry name" value="P-loop containing nucleotide triphosphate hydrolases"/>
    <property type="match status" value="1"/>
</dbReference>
<dbReference type="SUPFAM" id="SSF52540">
    <property type="entry name" value="P-loop containing nucleoside triphosphate hydrolases"/>
    <property type="match status" value="1"/>
</dbReference>
<dbReference type="GO" id="GO:0004386">
    <property type="term" value="F:helicase activity"/>
    <property type="evidence" value="ECO:0007669"/>
    <property type="project" value="UniProtKB-KW"/>
</dbReference>
<evidence type="ECO:0000256" key="4">
    <source>
        <dbReference type="ARBA" id="ARBA00022840"/>
    </source>
</evidence>
<protein>
    <submittedName>
        <fullName evidence="6">Jg22213 protein</fullName>
    </submittedName>
</protein>
<dbReference type="GO" id="GO:0005524">
    <property type="term" value="F:ATP binding"/>
    <property type="evidence" value="ECO:0007669"/>
    <property type="project" value="UniProtKB-KW"/>
</dbReference>
<dbReference type="GO" id="GO:0003723">
    <property type="term" value="F:RNA binding"/>
    <property type="evidence" value="ECO:0007669"/>
    <property type="project" value="TreeGrafter"/>
</dbReference>
<dbReference type="OrthoDB" id="5600252at2759"/>
<feature type="region of interest" description="Disordered" evidence="5">
    <location>
        <begin position="1"/>
        <end position="33"/>
    </location>
</feature>
<keyword evidence="1" id="KW-0547">Nucleotide-binding</keyword>
<evidence type="ECO:0000256" key="3">
    <source>
        <dbReference type="ARBA" id="ARBA00022806"/>
    </source>
</evidence>
<gene>
    <name evidence="6" type="primary">jg22213</name>
    <name evidence="6" type="ORF">PAEG_LOCUS4585</name>
</gene>
<organism evidence="6 7">
    <name type="scientific">Pararge aegeria aegeria</name>
    <dbReference type="NCBI Taxonomy" id="348720"/>
    <lineage>
        <taxon>Eukaryota</taxon>
        <taxon>Metazoa</taxon>
        <taxon>Ecdysozoa</taxon>
        <taxon>Arthropoda</taxon>
        <taxon>Hexapoda</taxon>
        <taxon>Insecta</taxon>
        <taxon>Pterygota</taxon>
        <taxon>Neoptera</taxon>
        <taxon>Endopterygota</taxon>
        <taxon>Lepidoptera</taxon>
        <taxon>Glossata</taxon>
        <taxon>Ditrysia</taxon>
        <taxon>Papilionoidea</taxon>
        <taxon>Nymphalidae</taxon>
        <taxon>Satyrinae</taxon>
        <taxon>Satyrini</taxon>
        <taxon>Parargina</taxon>
        <taxon>Pararge</taxon>
    </lineage>
</organism>
<dbReference type="AlphaFoldDB" id="A0A8S4QPS6"/>
<evidence type="ECO:0000256" key="2">
    <source>
        <dbReference type="ARBA" id="ARBA00022801"/>
    </source>
</evidence>
<sequence length="273" mass="31322">MSRNFNNWTRPRGTRGRSWGSSNQRGIPPGLRGKQIGLYFRDQSLKKKKPKDRVINLTIPTHIMSAVEKNLSMISKIASRCNIKIPQPKSFMIKKEPDLDMDSNRDTKKIKVEKEPAWTQSNITEVKTETEVKSAIKVENTCEPSTSDFIPISKQEPVLDSPKSRCLSLRRMCDYKYGYEDIITGTFNEKLDICLSKGISINFINEEIQNLNTALYIEYEEMTKSHSYKEMLKFRERLPAYVKSKEIYNAINNSQVVVISGETGCGKSTQVNY</sequence>
<evidence type="ECO:0000313" key="6">
    <source>
        <dbReference type="EMBL" id="CAH2216595.1"/>
    </source>
</evidence>
<keyword evidence="7" id="KW-1185">Reference proteome</keyword>
<keyword evidence="4" id="KW-0067">ATP-binding</keyword>
<evidence type="ECO:0000313" key="7">
    <source>
        <dbReference type="Proteomes" id="UP000838756"/>
    </source>
</evidence>
<dbReference type="PANTHER" id="PTHR18934">
    <property type="entry name" value="ATP-DEPENDENT RNA HELICASE"/>
    <property type="match status" value="1"/>
</dbReference>
<reference evidence="6" key="1">
    <citation type="submission" date="2022-03" db="EMBL/GenBank/DDBJ databases">
        <authorList>
            <person name="Lindestad O."/>
        </authorList>
    </citation>
    <scope>NUCLEOTIDE SEQUENCE</scope>
</reference>
<dbReference type="GO" id="GO:0016787">
    <property type="term" value="F:hydrolase activity"/>
    <property type="evidence" value="ECO:0007669"/>
    <property type="project" value="UniProtKB-KW"/>
</dbReference>
<proteinExistence type="predicted"/>
<keyword evidence="2" id="KW-0378">Hydrolase</keyword>
<evidence type="ECO:0000256" key="1">
    <source>
        <dbReference type="ARBA" id="ARBA00022741"/>
    </source>
</evidence>
<accession>A0A8S4QPS6</accession>
<evidence type="ECO:0000256" key="5">
    <source>
        <dbReference type="SAM" id="MobiDB-lite"/>
    </source>
</evidence>
<name>A0A8S4QPS6_9NEOP</name>
<dbReference type="Proteomes" id="UP000838756">
    <property type="component" value="Unassembled WGS sequence"/>
</dbReference>
<keyword evidence="3" id="KW-0347">Helicase</keyword>
<dbReference type="PANTHER" id="PTHR18934:SF99">
    <property type="entry name" value="ATP-DEPENDENT RNA HELICASE DHX37-RELATED"/>
    <property type="match status" value="1"/>
</dbReference>
<dbReference type="EMBL" id="CAKXAJ010016012">
    <property type="protein sequence ID" value="CAH2216595.1"/>
    <property type="molecule type" value="Genomic_DNA"/>
</dbReference>
<dbReference type="InterPro" id="IPR027417">
    <property type="entry name" value="P-loop_NTPase"/>
</dbReference>
<comment type="caution">
    <text evidence="6">The sequence shown here is derived from an EMBL/GenBank/DDBJ whole genome shotgun (WGS) entry which is preliminary data.</text>
</comment>